<feature type="region of interest" description="Disordered" evidence="1">
    <location>
        <begin position="521"/>
        <end position="565"/>
    </location>
</feature>
<feature type="compositionally biased region" description="Low complexity" evidence="1">
    <location>
        <begin position="260"/>
        <end position="272"/>
    </location>
</feature>
<reference evidence="2" key="1">
    <citation type="submission" date="2021-01" db="EMBL/GenBank/DDBJ databases">
        <authorList>
            <person name="Corre E."/>
            <person name="Pelletier E."/>
            <person name="Niang G."/>
            <person name="Scheremetjew M."/>
            <person name="Finn R."/>
            <person name="Kale V."/>
            <person name="Holt S."/>
            <person name="Cochrane G."/>
            <person name="Meng A."/>
            <person name="Brown T."/>
            <person name="Cohen L."/>
        </authorList>
    </citation>
    <scope>NUCLEOTIDE SEQUENCE</scope>
    <source>
        <strain evidence="2">GSO104</strain>
    </source>
</reference>
<feature type="compositionally biased region" description="Polar residues" evidence="1">
    <location>
        <begin position="195"/>
        <end position="204"/>
    </location>
</feature>
<feature type="compositionally biased region" description="Basic and acidic residues" evidence="1">
    <location>
        <begin position="183"/>
        <end position="194"/>
    </location>
</feature>
<feature type="compositionally biased region" description="Polar residues" evidence="1">
    <location>
        <begin position="235"/>
        <end position="259"/>
    </location>
</feature>
<dbReference type="EMBL" id="HBNS01024265">
    <property type="protein sequence ID" value="CAE4615290.1"/>
    <property type="molecule type" value="Transcribed_RNA"/>
</dbReference>
<gene>
    <name evidence="2" type="ORF">DBRI00130_LOCUS19147</name>
    <name evidence="3" type="ORF">DBRI00130_LOCUS19150</name>
</gene>
<protein>
    <submittedName>
        <fullName evidence="2">Uncharacterized protein</fullName>
    </submittedName>
</protein>
<feature type="region of interest" description="Disordered" evidence="1">
    <location>
        <begin position="719"/>
        <end position="738"/>
    </location>
</feature>
<sequence>MLSSQTVVLLYVKDAKKNYKTRDMCRVRNGHTDAPWTTAFICITLEDSCTGPDGKFIDKPLTVRMVQWQPFCVKKSFDKKTPVCAACKKTNRTRAFCRERHKHKQLPWCTVYVLLSALENTDPSTVVAAPSKPVSSDSDAKNDGDTSEETNIDEAKANNGIGNKDNGESAKDNADAPTAQVVKSEESEQAESKSGRSSSVDTTKSADLAAVEAAVDFVKAKTKKQEESDGDADESPSSTVKTEQNGYDNTKGSVNGTSLASSPKKVKSSAPVKSDRPLGGSEDSDPGDDINAIEDSRTFLVMVSCKKVSIHWLELADFDAATAAAGASFCGGSDTSLGVSLRSPAMPVPTGLDPTQYYSQMQGQMGQYAHQHALKMQQQHFMQMQQRQQQHFAAQQAAWQAQYNHQIQMQVQANPGMVPVPGMVQAAGVVQAPGVAAAPGVSATPGVAAASGVVQAPGAVPAPGTLPTAALSPAPGVVPAPGTVPQPAPGTIPAPGVMPQTFTPAAPGIVASPYAMTAAQTAAPAPGAPPSTAPQPAAAEEQKTSTTDESSQPAPSSAALAQPAQQQAFPGAVAAAQQQAQAQAHAQWQAHVMYQQQLYHQQIQMQQAQMQQAQMQQVQMQQQGIMPGQYNIAQQPAPAAQQSGSAPGQQAGMSSVPQAGVTNPAVAQPGFQQPSAIAGAMQTPQTGGQQQFPMVGFPAQAMAGMQQPYMMTAAMMTPAQSATNAEGDQNPQKRQRVS</sequence>
<proteinExistence type="predicted"/>
<feature type="region of interest" description="Disordered" evidence="1">
    <location>
        <begin position="634"/>
        <end position="669"/>
    </location>
</feature>
<feature type="compositionally biased region" description="Basic and acidic residues" evidence="1">
    <location>
        <begin position="165"/>
        <end position="174"/>
    </location>
</feature>
<dbReference type="AlphaFoldDB" id="A0A6V2GQ87"/>
<feature type="compositionally biased region" description="Low complexity" evidence="1">
    <location>
        <begin position="550"/>
        <end position="565"/>
    </location>
</feature>
<accession>A0A6V2GQ87</accession>
<evidence type="ECO:0000256" key="1">
    <source>
        <dbReference type="SAM" id="MobiDB-lite"/>
    </source>
</evidence>
<feature type="region of interest" description="Disordered" evidence="1">
    <location>
        <begin position="125"/>
        <end position="204"/>
    </location>
</feature>
<evidence type="ECO:0000313" key="3">
    <source>
        <dbReference type="EMBL" id="CAE4615296.1"/>
    </source>
</evidence>
<dbReference type="EMBL" id="HBNS01024268">
    <property type="protein sequence ID" value="CAE4615296.1"/>
    <property type="molecule type" value="Transcribed_RNA"/>
</dbReference>
<name>A0A6V2GQ87_9STRA</name>
<feature type="region of interest" description="Disordered" evidence="1">
    <location>
        <begin position="222"/>
        <end position="290"/>
    </location>
</feature>
<organism evidence="2">
    <name type="scientific">Ditylum brightwellii</name>
    <dbReference type="NCBI Taxonomy" id="49249"/>
    <lineage>
        <taxon>Eukaryota</taxon>
        <taxon>Sar</taxon>
        <taxon>Stramenopiles</taxon>
        <taxon>Ochrophyta</taxon>
        <taxon>Bacillariophyta</taxon>
        <taxon>Mediophyceae</taxon>
        <taxon>Lithodesmiophycidae</taxon>
        <taxon>Lithodesmiales</taxon>
        <taxon>Lithodesmiaceae</taxon>
        <taxon>Ditylum</taxon>
    </lineage>
</organism>
<feature type="compositionally biased region" description="Low complexity" evidence="1">
    <location>
        <begin position="634"/>
        <end position="652"/>
    </location>
</feature>
<evidence type="ECO:0000313" key="2">
    <source>
        <dbReference type="EMBL" id="CAE4615290.1"/>
    </source>
</evidence>